<comment type="caution">
    <text evidence="3">The sequence shown here is derived from an EMBL/GenBank/DDBJ whole genome shotgun (WGS) entry which is preliminary data.</text>
</comment>
<dbReference type="SUPFAM" id="SSF47413">
    <property type="entry name" value="lambda repressor-like DNA-binding domains"/>
    <property type="match status" value="1"/>
</dbReference>
<evidence type="ECO:0000313" key="4">
    <source>
        <dbReference type="Proteomes" id="UP000623010"/>
    </source>
</evidence>
<dbReference type="InterPro" id="IPR010982">
    <property type="entry name" value="Lambda_DNA-bd_dom_sf"/>
</dbReference>
<dbReference type="GO" id="GO:0003677">
    <property type="term" value="F:DNA binding"/>
    <property type="evidence" value="ECO:0007669"/>
    <property type="project" value="InterPro"/>
</dbReference>
<dbReference type="EMBL" id="BMWH01000057">
    <property type="protein sequence ID" value="GHA18707.1"/>
    <property type="molecule type" value="Genomic_DNA"/>
</dbReference>
<protein>
    <submittedName>
        <fullName evidence="3">Transcriptional regulator</fullName>
    </submittedName>
</protein>
<dbReference type="RefSeq" id="WP_190061180.1">
    <property type="nucleotide sequence ID" value="NZ_BMWH01000057.1"/>
</dbReference>
<dbReference type="SMART" id="SM00530">
    <property type="entry name" value="HTH_XRE"/>
    <property type="match status" value="1"/>
</dbReference>
<dbReference type="Pfam" id="PF19054">
    <property type="entry name" value="DUF5753"/>
    <property type="match status" value="1"/>
</dbReference>
<feature type="region of interest" description="Disordered" evidence="1">
    <location>
        <begin position="1"/>
        <end position="32"/>
    </location>
</feature>
<dbReference type="InterPro" id="IPR001387">
    <property type="entry name" value="Cro/C1-type_HTH"/>
</dbReference>
<feature type="compositionally biased region" description="Polar residues" evidence="1">
    <location>
        <begin position="17"/>
        <end position="27"/>
    </location>
</feature>
<reference evidence="3" key="2">
    <citation type="submission" date="2020-09" db="EMBL/GenBank/DDBJ databases">
        <authorList>
            <person name="Sun Q."/>
            <person name="Ohkuma M."/>
        </authorList>
    </citation>
    <scope>NUCLEOTIDE SEQUENCE</scope>
    <source>
        <strain evidence="3">JCM 5016</strain>
    </source>
</reference>
<keyword evidence="4" id="KW-1185">Reference proteome</keyword>
<dbReference type="CDD" id="cd00093">
    <property type="entry name" value="HTH_XRE"/>
    <property type="match status" value="1"/>
</dbReference>
<evidence type="ECO:0000259" key="2">
    <source>
        <dbReference type="PROSITE" id="PS50943"/>
    </source>
</evidence>
<reference evidence="3" key="1">
    <citation type="journal article" date="2014" name="Int. J. Syst. Evol. Microbiol.">
        <title>Complete genome sequence of Corynebacterium casei LMG S-19264T (=DSM 44701T), isolated from a smear-ripened cheese.</title>
        <authorList>
            <consortium name="US DOE Joint Genome Institute (JGI-PGF)"/>
            <person name="Walter F."/>
            <person name="Albersmeier A."/>
            <person name="Kalinowski J."/>
            <person name="Ruckert C."/>
        </authorList>
    </citation>
    <scope>NUCLEOTIDE SEQUENCE</scope>
    <source>
        <strain evidence="3">JCM 5016</strain>
    </source>
</reference>
<proteinExistence type="predicted"/>
<dbReference type="InterPro" id="IPR043917">
    <property type="entry name" value="DUF5753"/>
</dbReference>
<evidence type="ECO:0000313" key="3">
    <source>
        <dbReference type="EMBL" id="GHA18707.1"/>
    </source>
</evidence>
<dbReference type="PROSITE" id="PS50943">
    <property type="entry name" value="HTH_CROC1"/>
    <property type="match status" value="1"/>
</dbReference>
<dbReference type="AlphaFoldDB" id="A0A918S108"/>
<dbReference type="Pfam" id="PF13560">
    <property type="entry name" value="HTH_31"/>
    <property type="match status" value="1"/>
</dbReference>
<gene>
    <name evidence="3" type="ORF">GCM10010389_65740</name>
</gene>
<dbReference type="Proteomes" id="UP000623010">
    <property type="component" value="Unassembled WGS sequence"/>
</dbReference>
<name>A0A918S108_9ACTN</name>
<evidence type="ECO:0000256" key="1">
    <source>
        <dbReference type="SAM" id="MobiDB-lite"/>
    </source>
</evidence>
<accession>A0A918S108</accession>
<feature type="domain" description="HTH cro/C1-type" evidence="2">
    <location>
        <begin position="36"/>
        <end position="90"/>
    </location>
</feature>
<sequence>MPVARRMEDPDAGSPVLSMQQTESQPSAGRMLGDELRRCREERGYTLKEAARVIRGSTSKMSRLERGESPPKARDVYDLARFYRLNDQQMQLIEQLLVQTNNNQWYDQYADVAPDYLRRLIQLEGQADQITTFENQVVPGLLQTPEYAEALVRQVMPTASPDERAGIVRLRGDRSKHVLGRIRLIAFLDETVLDRPRGSNEVMRAQLKHLLHVAETNKVHVRLIEKTSIAPPFPITHLTFPDGQHSELAYIEQVRSAVYVTKKRALDEYRKLMSDLHEVALSKEDSMEMLKKAIEQYRDR</sequence>
<organism evidence="3 4">
    <name type="scientific">Streptomyces echinoruber</name>
    <dbReference type="NCBI Taxonomy" id="68898"/>
    <lineage>
        <taxon>Bacteria</taxon>
        <taxon>Bacillati</taxon>
        <taxon>Actinomycetota</taxon>
        <taxon>Actinomycetes</taxon>
        <taxon>Kitasatosporales</taxon>
        <taxon>Streptomycetaceae</taxon>
        <taxon>Streptomyces</taxon>
    </lineage>
</organism>
<dbReference type="Gene3D" id="1.10.260.40">
    <property type="entry name" value="lambda repressor-like DNA-binding domains"/>
    <property type="match status" value="1"/>
</dbReference>